<dbReference type="AlphaFoldDB" id="A0A1B8R6M7"/>
<reference evidence="1" key="1">
    <citation type="journal article" date="2015" name="BMC Genomics">
        <title>Transcriptome profiling of a Rhizobium leguminosarum bv. trifolii rosR mutant reveals the role of the transcriptional regulator RosR in motility, synthesis of cell-surface components, and other cellular processes.</title>
        <authorList>
            <person name="Rachwal K."/>
            <person name="Matczynska E."/>
            <person name="Janczarek M."/>
        </authorList>
    </citation>
    <scope>NUCLEOTIDE SEQUENCE</scope>
    <source>
        <strain evidence="1">Rt24.2</strain>
    </source>
</reference>
<sequence length="91" mass="10151">MQPEIDRARLARDVRQWLDDNRLTTRSAPQIYAGLNPAMISRACRESILSAASMLALCTAMKCDPTAYLTFLDKRNQAVTAHVNRETRGAA</sequence>
<protein>
    <submittedName>
        <fullName evidence="1">Uncharacterized protein</fullName>
    </submittedName>
</protein>
<dbReference type="EMBL" id="KX490279">
    <property type="protein sequence ID" value="AOO92643.1"/>
    <property type="molecule type" value="Genomic_DNA"/>
</dbReference>
<evidence type="ECO:0000313" key="1">
    <source>
        <dbReference type="EMBL" id="AOO92643.1"/>
    </source>
</evidence>
<dbReference type="RefSeq" id="WP_065277405.1">
    <property type="nucleotide sequence ID" value="NZ_MAMO01000149.1"/>
</dbReference>
<name>A0A1B8R6M7_RHILT</name>
<accession>A0A1B8R6M7</accession>
<proteinExistence type="predicted"/>
<reference evidence="1" key="2">
    <citation type="journal article" date="2016" name="Front. Microbiol.">
        <title>The Regulatory Protein RosR Affects Rhizobium leguminosarum bv. trifolii Protein Profiles, Cell Surface Properties, and Symbiosis with Clover.</title>
        <authorList>
            <person name="Rachwal K."/>
            <person name="Boguszewska A."/>
            <person name="Kopcinska J."/>
            <person name="Karas M."/>
            <person name="Tchorzewski M."/>
            <person name="Janczarek M."/>
        </authorList>
    </citation>
    <scope>NUCLEOTIDE SEQUENCE</scope>
    <source>
        <strain evidence="1">Rt24.2</strain>
    </source>
</reference>
<organism evidence="1">
    <name type="scientific">Rhizobium leguminosarum bv. trifolii</name>
    <dbReference type="NCBI Taxonomy" id="386"/>
    <lineage>
        <taxon>Bacteria</taxon>
        <taxon>Pseudomonadati</taxon>
        <taxon>Pseudomonadota</taxon>
        <taxon>Alphaproteobacteria</taxon>
        <taxon>Hyphomicrobiales</taxon>
        <taxon>Rhizobiaceae</taxon>
        <taxon>Rhizobium/Agrobacterium group</taxon>
        <taxon>Rhizobium</taxon>
    </lineage>
</organism>